<name>A0ACB9ZD87_9PEZI</name>
<dbReference type="EMBL" id="MU393429">
    <property type="protein sequence ID" value="KAI4869553.1"/>
    <property type="molecule type" value="Genomic_DNA"/>
</dbReference>
<comment type="caution">
    <text evidence="1">The sequence shown here is derived from an EMBL/GenBank/DDBJ whole genome shotgun (WGS) entry which is preliminary data.</text>
</comment>
<keyword evidence="2" id="KW-1185">Reference proteome</keyword>
<sequence length="538" mass="58603">MPYNYSSHSHPANDWSTLGQAYYDSASQWSTKPFYPTGTVPNSPKDEEGDALSGLPTPRVVRTARTATAGSFADYLPTAMPEESRPPFWFDSTGLGLNAARTEERLHPSRRHPSFEAILASTRAQTPALSRETSHHENGRPNSSAARTTAPLPSPYAPVSYALRENAAFFPLSPRPRRTQHHFFRHTTPGSYRNGQRYVGEPSLPGPPSPARGATHSTGLAGADLEEEEEYIPLPSSGSPLVGSRTAWDIEVAGWPPARGQDQNASRGTTAQPRGDDRLRSQTAIPSVEVRDDHNECTHDNSKSEQGSESAQHATSHTDTQRSGRGQHDMEDRDAGLEVLRERTDESSSDSSTIAPIRPTAPAAPAALASQQGLRVPGRSHEYDDNTELAGEEEGVQQEHRRSRQGTEDWAEVVGRIATSTNRLIFVVEGDCHVDLSSPNAVVDEPLVVHVRGDLHIGTAGRVPKNKKRKRDSGSNNDDDEKMNEVGEQEEGESGRPGQRDGEGEDASEEENADGWPAKRRRSPAYTPSSPSPVYLGL</sequence>
<evidence type="ECO:0000313" key="2">
    <source>
        <dbReference type="Proteomes" id="UP001497700"/>
    </source>
</evidence>
<protein>
    <submittedName>
        <fullName evidence="1">Uncharacterized protein</fullName>
    </submittedName>
</protein>
<organism evidence="1 2">
    <name type="scientific">Hypoxylon rubiginosum</name>
    <dbReference type="NCBI Taxonomy" id="110542"/>
    <lineage>
        <taxon>Eukaryota</taxon>
        <taxon>Fungi</taxon>
        <taxon>Dikarya</taxon>
        <taxon>Ascomycota</taxon>
        <taxon>Pezizomycotina</taxon>
        <taxon>Sordariomycetes</taxon>
        <taxon>Xylariomycetidae</taxon>
        <taxon>Xylariales</taxon>
        <taxon>Hypoxylaceae</taxon>
        <taxon>Hypoxylon</taxon>
    </lineage>
</organism>
<reference evidence="1 2" key="1">
    <citation type="journal article" date="2022" name="New Phytol.">
        <title>Ecological generalism drives hyperdiversity of secondary metabolite gene clusters in xylarialean endophytes.</title>
        <authorList>
            <person name="Franco M.E.E."/>
            <person name="Wisecaver J.H."/>
            <person name="Arnold A.E."/>
            <person name="Ju Y.M."/>
            <person name="Slot J.C."/>
            <person name="Ahrendt S."/>
            <person name="Moore L.P."/>
            <person name="Eastman K.E."/>
            <person name="Scott K."/>
            <person name="Konkel Z."/>
            <person name="Mondo S.J."/>
            <person name="Kuo A."/>
            <person name="Hayes R.D."/>
            <person name="Haridas S."/>
            <person name="Andreopoulos B."/>
            <person name="Riley R."/>
            <person name="LaButti K."/>
            <person name="Pangilinan J."/>
            <person name="Lipzen A."/>
            <person name="Amirebrahimi M."/>
            <person name="Yan J."/>
            <person name="Adam C."/>
            <person name="Keymanesh K."/>
            <person name="Ng V."/>
            <person name="Louie K."/>
            <person name="Northen T."/>
            <person name="Drula E."/>
            <person name="Henrissat B."/>
            <person name="Hsieh H.M."/>
            <person name="Youens-Clark K."/>
            <person name="Lutzoni F."/>
            <person name="Miadlikowska J."/>
            <person name="Eastwood D.C."/>
            <person name="Hamelin R.C."/>
            <person name="Grigoriev I.V."/>
            <person name="U'Ren J.M."/>
        </authorList>
    </citation>
    <scope>NUCLEOTIDE SEQUENCE [LARGE SCALE GENOMIC DNA]</scope>
    <source>
        <strain evidence="1 2">CBS 119005</strain>
    </source>
</reference>
<proteinExistence type="predicted"/>
<gene>
    <name evidence="1" type="ORF">F4820DRAFT_406066</name>
</gene>
<evidence type="ECO:0000313" key="1">
    <source>
        <dbReference type="EMBL" id="KAI4869553.1"/>
    </source>
</evidence>
<dbReference type="Proteomes" id="UP001497700">
    <property type="component" value="Unassembled WGS sequence"/>
</dbReference>
<accession>A0ACB9ZD87</accession>